<dbReference type="Pfam" id="PF09957">
    <property type="entry name" value="VapB_antitoxin"/>
    <property type="match status" value="1"/>
</dbReference>
<accession>A0A3B0ZZB3</accession>
<dbReference type="AlphaFoldDB" id="A0A3B0ZZB3"/>
<evidence type="ECO:0008006" key="3">
    <source>
        <dbReference type="Google" id="ProtNLM"/>
    </source>
</evidence>
<feature type="transmembrane region" description="Helical" evidence="1">
    <location>
        <begin position="6"/>
        <end position="25"/>
    </location>
</feature>
<keyword evidence="1" id="KW-0812">Transmembrane</keyword>
<sequence length="93" mass="10619">MLLSTSGRVVMFLFINYSVYINLTLYTRLSMRTNIVIDDDLMSNALKATGFKTKKEAVEEGLKLLIKKSKQSSIRKLRGKLKWEGDLDEMRGG</sequence>
<keyword evidence="1" id="KW-1133">Transmembrane helix</keyword>
<organism evidence="2">
    <name type="scientific">hydrothermal vent metagenome</name>
    <dbReference type="NCBI Taxonomy" id="652676"/>
    <lineage>
        <taxon>unclassified sequences</taxon>
        <taxon>metagenomes</taxon>
        <taxon>ecological metagenomes</taxon>
    </lineage>
</organism>
<dbReference type="InterPro" id="IPR019239">
    <property type="entry name" value="VapB_antitoxin"/>
</dbReference>
<dbReference type="EMBL" id="UOFP01000115">
    <property type="protein sequence ID" value="VAW85926.1"/>
    <property type="molecule type" value="Genomic_DNA"/>
</dbReference>
<evidence type="ECO:0000256" key="1">
    <source>
        <dbReference type="SAM" id="Phobius"/>
    </source>
</evidence>
<proteinExistence type="predicted"/>
<gene>
    <name evidence="2" type="ORF">MNBD_GAMMA18-1191</name>
</gene>
<reference evidence="2" key="1">
    <citation type="submission" date="2018-06" db="EMBL/GenBank/DDBJ databases">
        <authorList>
            <person name="Zhirakovskaya E."/>
        </authorList>
    </citation>
    <scope>NUCLEOTIDE SEQUENCE</scope>
</reference>
<name>A0A3B0ZZB3_9ZZZZ</name>
<evidence type="ECO:0000313" key="2">
    <source>
        <dbReference type="EMBL" id="VAW85926.1"/>
    </source>
</evidence>
<protein>
    <recommendedName>
        <fullName evidence="3">Transcription regulator of the Arc/MetJ class</fullName>
    </recommendedName>
</protein>
<keyword evidence="1" id="KW-0472">Membrane</keyword>